<evidence type="ECO:0000313" key="9">
    <source>
        <dbReference type="EMBL" id="KAG0573442.1"/>
    </source>
</evidence>
<dbReference type="GO" id="GO:0003899">
    <property type="term" value="F:DNA-directed RNA polymerase activity"/>
    <property type="evidence" value="ECO:0007669"/>
    <property type="project" value="UniProtKB-EC"/>
</dbReference>
<dbReference type="GO" id="GO:0003677">
    <property type="term" value="F:DNA binding"/>
    <property type="evidence" value="ECO:0007669"/>
    <property type="project" value="InterPro"/>
</dbReference>
<keyword evidence="5" id="KW-0548">Nucleotidyltransferase</keyword>
<dbReference type="Gene3D" id="2.40.270.10">
    <property type="entry name" value="DNA-directed RNA polymerase, subunit 2, domain 6"/>
    <property type="match status" value="1"/>
</dbReference>
<dbReference type="SUPFAM" id="SSF64484">
    <property type="entry name" value="beta and beta-prime subunits of DNA dependent RNA-polymerase"/>
    <property type="match status" value="1"/>
</dbReference>
<keyword evidence="6" id="KW-0804">Transcription</keyword>
<evidence type="ECO:0000313" key="10">
    <source>
        <dbReference type="Proteomes" id="UP000822688"/>
    </source>
</evidence>
<keyword evidence="4" id="KW-0808">Transferase</keyword>
<evidence type="ECO:0000256" key="3">
    <source>
        <dbReference type="ARBA" id="ARBA00022478"/>
    </source>
</evidence>
<organism evidence="9 10">
    <name type="scientific">Ceratodon purpureus</name>
    <name type="common">Fire moss</name>
    <name type="synonym">Dicranum purpureum</name>
    <dbReference type="NCBI Taxonomy" id="3225"/>
    <lineage>
        <taxon>Eukaryota</taxon>
        <taxon>Viridiplantae</taxon>
        <taxon>Streptophyta</taxon>
        <taxon>Embryophyta</taxon>
        <taxon>Bryophyta</taxon>
        <taxon>Bryophytina</taxon>
        <taxon>Bryopsida</taxon>
        <taxon>Dicranidae</taxon>
        <taxon>Pseudoditrichales</taxon>
        <taxon>Ditrichaceae</taxon>
        <taxon>Ceratodon</taxon>
    </lineage>
</organism>
<dbReference type="GO" id="GO:0006351">
    <property type="term" value="P:DNA-templated transcription"/>
    <property type="evidence" value="ECO:0007669"/>
    <property type="project" value="InterPro"/>
</dbReference>
<dbReference type="InterPro" id="IPR007120">
    <property type="entry name" value="DNA-dir_RNAP_su2_dom"/>
</dbReference>
<feature type="compositionally biased region" description="Basic residues" evidence="7">
    <location>
        <begin position="106"/>
        <end position="125"/>
    </location>
</feature>
<dbReference type="InterPro" id="IPR015712">
    <property type="entry name" value="DNA-dir_RNA_pol_su2"/>
</dbReference>
<gene>
    <name evidence="9" type="ORF">KC19_VG178800</name>
</gene>
<dbReference type="PANTHER" id="PTHR20856">
    <property type="entry name" value="DNA-DIRECTED RNA POLYMERASE I SUBUNIT 2"/>
    <property type="match status" value="1"/>
</dbReference>
<dbReference type="EC" id="2.7.7.6" evidence="2"/>
<comment type="similarity">
    <text evidence="1">Belongs to the RNA polymerase beta chain family.</text>
</comment>
<dbReference type="Pfam" id="PF00562">
    <property type="entry name" value="RNA_pol_Rpb2_6"/>
    <property type="match status" value="1"/>
</dbReference>
<keyword evidence="3" id="KW-0240">DNA-directed RNA polymerase</keyword>
<reference evidence="9" key="1">
    <citation type="submission" date="2020-06" db="EMBL/GenBank/DDBJ databases">
        <title>WGS assembly of Ceratodon purpureus strain R40.</title>
        <authorList>
            <person name="Carey S.B."/>
            <person name="Jenkins J."/>
            <person name="Shu S."/>
            <person name="Lovell J.T."/>
            <person name="Sreedasyam A."/>
            <person name="Maumus F."/>
            <person name="Tiley G.P."/>
            <person name="Fernandez-Pozo N."/>
            <person name="Barry K."/>
            <person name="Chen C."/>
            <person name="Wang M."/>
            <person name="Lipzen A."/>
            <person name="Daum C."/>
            <person name="Saski C.A."/>
            <person name="Payton A.C."/>
            <person name="Mcbreen J.C."/>
            <person name="Conrad R.E."/>
            <person name="Kollar L.M."/>
            <person name="Olsson S."/>
            <person name="Huttunen S."/>
            <person name="Landis J.B."/>
            <person name="Wickett N.J."/>
            <person name="Johnson M.G."/>
            <person name="Rensing S.A."/>
            <person name="Grimwood J."/>
            <person name="Schmutz J."/>
            <person name="Mcdaniel S.F."/>
        </authorList>
    </citation>
    <scope>NUCLEOTIDE SEQUENCE</scope>
    <source>
        <strain evidence="9">R40</strain>
    </source>
</reference>
<evidence type="ECO:0000256" key="1">
    <source>
        <dbReference type="ARBA" id="ARBA00006835"/>
    </source>
</evidence>
<keyword evidence="10" id="KW-1185">Reference proteome</keyword>
<dbReference type="GO" id="GO:0000428">
    <property type="term" value="C:DNA-directed RNA polymerase complex"/>
    <property type="evidence" value="ECO:0007669"/>
    <property type="project" value="UniProtKB-KW"/>
</dbReference>
<sequence length="125" mass="13815">MDFPVSGSRMTVEKMIELLGGKAGLHSGKFHYGSAFGEPSGHADKVSTISETLVIHAFNYSGKDLIYSGITGNPFASIYFHGSHLLSEAEAHRFGQNACTCLRSSRGTHKATHRRKKSRRRFEAW</sequence>
<accession>A0A8T0HR68</accession>
<protein>
    <recommendedName>
        <fullName evidence="2">DNA-directed RNA polymerase</fullName>
        <ecNumber evidence="2">2.7.7.6</ecNumber>
    </recommendedName>
</protein>
<dbReference type="Proteomes" id="UP000822688">
    <property type="component" value="Chromosome V"/>
</dbReference>
<feature type="domain" description="DNA-directed RNA polymerase subunit 2 hybrid-binding" evidence="8">
    <location>
        <begin position="8"/>
        <end position="80"/>
    </location>
</feature>
<evidence type="ECO:0000259" key="8">
    <source>
        <dbReference type="Pfam" id="PF00562"/>
    </source>
</evidence>
<feature type="region of interest" description="Disordered" evidence="7">
    <location>
        <begin position="105"/>
        <end position="125"/>
    </location>
</feature>
<evidence type="ECO:0000256" key="4">
    <source>
        <dbReference type="ARBA" id="ARBA00022679"/>
    </source>
</evidence>
<evidence type="ECO:0000256" key="6">
    <source>
        <dbReference type="ARBA" id="ARBA00023163"/>
    </source>
</evidence>
<dbReference type="AlphaFoldDB" id="A0A8T0HR68"/>
<proteinExistence type="inferred from homology"/>
<dbReference type="EMBL" id="CM026426">
    <property type="protein sequence ID" value="KAG0573442.1"/>
    <property type="molecule type" value="Genomic_DNA"/>
</dbReference>
<dbReference type="InterPro" id="IPR037033">
    <property type="entry name" value="DNA-dir_RNAP_su2_hyb_sf"/>
</dbReference>
<name>A0A8T0HR68_CERPU</name>
<evidence type="ECO:0000256" key="5">
    <source>
        <dbReference type="ARBA" id="ARBA00022695"/>
    </source>
</evidence>
<comment type="caution">
    <text evidence="9">The sequence shown here is derived from an EMBL/GenBank/DDBJ whole genome shotgun (WGS) entry which is preliminary data.</text>
</comment>
<dbReference type="GO" id="GO:0032549">
    <property type="term" value="F:ribonucleoside binding"/>
    <property type="evidence" value="ECO:0007669"/>
    <property type="project" value="InterPro"/>
</dbReference>
<evidence type="ECO:0000256" key="2">
    <source>
        <dbReference type="ARBA" id="ARBA00012418"/>
    </source>
</evidence>
<evidence type="ECO:0000256" key="7">
    <source>
        <dbReference type="SAM" id="MobiDB-lite"/>
    </source>
</evidence>